<feature type="domain" description="Thioredoxin" evidence="2">
    <location>
        <begin position="1"/>
        <end position="147"/>
    </location>
</feature>
<dbReference type="EMBL" id="JACYTO010000002">
    <property type="protein sequence ID" value="MBD8503816.1"/>
    <property type="molecule type" value="Genomic_DNA"/>
</dbReference>
<dbReference type="PANTHER" id="PTHR42852:SF17">
    <property type="entry name" value="THIOREDOXIN-LIKE PROTEIN HI_1115"/>
    <property type="match status" value="1"/>
</dbReference>
<organism evidence="3 4">
    <name type="scientific">Thauera sedimentorum</name>
    <dbReference type="NCBI Taxonomy" id="2767595"/>
    <lineage>
        <taxon>Bacteria</taxon>
        <taxon>Pseudomonadati</taxon>
        <taxon>Pseudomonadota</taxon>
        <taxon>Betaproteobacteria</taxon>
        <taxon>Rhodocyclales</taxon>
        <taxon>Zoogloeaceae</taxon>
        <taxon>Thauera</taxon>
    </lineage>
</organism>
<proteinExistence type="predicted"/>
<dbReference type="InterPro" id="IPR036249">
    <property type="entry name" value="Thioredoxin-like_sf"/>
</dbReference>
<evidence type="ECO:0000313" key="4">
    <source>
        <dbReference type="Proteomes" id="UP000603602"/>
    </source>
</evidence>
<dbReference type="Proteomes" id="UP000603602">
    <property type="component" value="Unassembled WGS sequence"/>
</dbReference>
<keyword evidence="1" id="KW-0676">Redox-active center</keyword>
<dbReference type="SUPFAM" id="SSF52833">
    <property type="entry name" value="Thioredoxin-like"/>
    <property type="match status" value="1"/>
</dbReference>
<dbReference type="InterPro" id="IPR000866">
    <property type="entry name" value="AhpC/TSA"/>
</dbReference>
<protein>
    <submittedName>
        <fullName evidence="3">TlpA family protein disulfide reductase</fullName>
    </submittedName>
</protein>
<sequence length="155" mass="16915">MPAAVFAADARPQPVDSLPAAPSALQRVLDGLPGQVVVVNFWASWCEPCRVEMPGLVAFDEAEPGIALVTVAVADRAADIRRFVEDHLLDGLTVVADPDQSIARAWRARMLPTTYVLDARHRPQLRLVGEADWHDPALRARVRALLPNESKGNPQ</sequence>
<dbReference type="InterPro" id="IPR017937">
    <property type="entry name" value="Thioredoxin_CS"/>
</dbReference>
<dbReference type="Pfam" id="PF00578">
    <property type="entry name" value="AhpC-TSA"/>
    <property type="match status" value="1"/>
</dbReference>
<reference evidence="4" key="1">
    <citation type="submission" date="2023-07" db="EMBL/GenBank/DDBJ databases">
        <title>Thauera sp. CAU 1555 isolated from sand of Yaerae Beach.</title>
        <authorList>
            <person name="Kim W."/>
        </authorList>
    </citation>
    <scope>NUCLEOTIDE SEQUENCE [LARGE SCALE GENOMIC DNA]</scope>
    <source>
        <strain evidence="4">CAU 1555</strain>
    </source>
</reference>
<dbReference type="PROSITE" id="PS00194">
    <property type="entry name" value="THIOREDOXIN_1"/>
    <property type="match status" value="1"/>
</dbReference>
<dbReference type="PANTHER" id="PTHR42852">
    <property type="entry name" value="THIOL:DISULFIDE INTERCHANGE PROTEIN DSBE"/>
    <property type="match status" value="1"/>
</dbReference>
<dbReference type="InterPro" id="IPR050553">
    <property type="entry name" value="Thioredoxin_ResA/DsbE_sf"/>
</dbReference>
<dbReference type="PROSITE" id="PS51352">
    <property type="entry name" value="THIOREDOXIN_2"/>
    <property type="match status" value="1"/>
</dbReference>
<evidence type="ECO:0000313" key="3">
    <source>
        <dbReference type="EMBL" id="MBD8503816.1"/>
    </source>
</evidence>
<evidence type="ECO:0000259" key="2">
    <source>
        <dbReference type="PROSITE" id="PS51352"/>
    </source>
</evidence>
<dbReference type="CDD" id="cd02966">
    <property type="entry name" value="TlpA_like_family"/>
    <property type="match status" value="1"/>
</dbReference>
<comment type="caution">
    <text evidence="3">The sequence shown here is derived from an EMBL/GenBank/DDBJ whole genome shotgun (WGS) entry which is preliminary data.</text>
</comment>
<accession>A0ABR9BC79</accession>
<name>A0ABR9BC79_9RHOO</name>
<evidence type="ECO:0000256" key="1">
    <source>
        <dbReference type="ARBA" id="ARBA00023284"/>
    </source>
</evidence>
<dbReference type="Gene3D" id="3.40.30.10">
    <property type="entry name" value="Glutaredoxin"/>
    <property type="match status" value="1"/>
</dbReference>
<gene>
    <name evidence="3" type="ORF">IFO67_13050</name>
</gene>
<dbReference type="InterPro" id="IPR013766">
    <property type="entry name" value="Thioredoxin_domain"/>
</dbReference>
<keyword evidence="4" id="KW-1185">Reference proteome</keyword>